<reference evidence="15" key="1">
    <citation type="submission" date="2021-04" db="EMBL/GenBank/DDBJ databases">
        <title>Oceanospirillales bacteria with DddD are important DMSP degraders in coastal seawater.</title>
        <authorList>
            <person name="Liu J."/>
        </authorList>
    </citation>
    <scope>NUCLEOTIDE SEQUENCE</scope>
    <source>
        <strain evidence="15">GY6</strain>
    </source>
</reference>
<dbReference type="Gene3D" id="2.40.30.10">
    <property type="entry name" value="Translation factors"/>
    <property type="match status" value="1"/>
</dbReference>
<keyword evidence="6" id="KW-0479">Metal-binding</keyword>
<comment type="catalytic activity">
    <reaction evidence="10">
        <text>2 nitric oxide + NADH + 2 O2 = 2 nitrate + NAD(+) + H(+)</text>
        <dbReference type="Rhea" id="RHEA:19469"/>
        <dbReference type="ChEBI" id="CHEBI:15378"/>
        <dbReference type="ChEBI" id="CHEBI:15379"/>
        <dbReference type="ChEBI" id="CHEBI:16480"/>
        <dbReference type="ChEBI" id="CHEBI:17632"/>
        <dbReference type="ChEBI" id="CHEBI:57540"/>
        <dbReference type="ChEBI" id="CHEBI:57945"/>
        <dbReference type="EC" id="1.14.12.17"/>
    </reaction>
</comment>
<evidence type="ECO:0000256" key="1">
    <source>
        <dbReference type="ARBA" id="ARBA00006401"/>
    </source>
</evidence>
<dbReference type="SUPFAM" id="SSF46458">
    <property type="entry name" value="Globin-like"/>
    <property type="match status" value="1"/>
</dbReference>
<keyword evidence="5 12" id="KW-0561">Oxygen transport</keyword>
<name>A0ABY5GU70_9GAMM</name>
<keyword evidence="4 12" id="KW-0349">Heme</keyword>
<keyword evidence="8" id="KW-0520">NAD</keyword>
<evidence type="ECO:0000256" key="4">
    <source>
        <dbReference type="ARBA" id="ARBA00022617"/>
    </source>
</evidence>
<dbReference type="EMBL" id="CP073344">
    <property type="protein sequence ID" value="UTW03537.1"/>
    <property type="molecule type" value="Genomic_DNA"/>
</dbReference>
<keyword evidence="7" id="KW-0408">Iron</keyword>
<dbReference type="NCBIfam" id="NF009805">
    <property type="entry name" value="PRK13289.1"/>
    <property type="match status" value="1"/>
</dbReference>
<dbReference type="PROSITE" id="PS51384">
    <property type="entry name" value="FAD_FR"/>
    <property type="match status" value="1"/>
</dbReference>
<dbReference type="InterPro" id="IPR017938">
    <property type="entry name" value="Riboflavin_synthase-like_b-brl"/>
</dbReference>
<dbReference type="InterPro" id="IPR012292">
    <property type="entry name" value="Globin/Proto"/>
</dbReference>
<dbReference type="Proteomes" id="UP001059950">
    <property type="component" value="Chromosome"/>
</dbReference>
<dbReference type="Gene3D" id="1.10.490.10">
    <property type="entry name" value="Globins"/>
    <property type="match status" value="1"/>
</dbReference>
<sequence length="402" mass="44797">MHTETIAIVKATVPAIEASGEAITQHFYGLLFSENPELQHVFNMASQANGRQQSTLAAAILGYAANIDNLGALGGAVEKIAMKHFSLDITPPQYEIVGRNLLKAIRAVLGEEVATDAVLQAWAEAYQQLADILIGREQQLYAQAEVEGWSGFKAFRVNRIVDESDEIRSLYLSPVDGKPLPEYRPGQFISVKVVNPDWEHEEIRQYSLSDRHTAAGYRISVKREPSPAAGIPEGRVSHYLHAQVRVGSRLAIHMPGGDLVMQQNNRPVVLISGGVGITPVLSMLNEMLFSQDSRKIVWLHGTRNRHSHAFAGHIRCLKRDYPELTASTFYDDLSGGARQGIDYDHQGYITADWLEHYCPEDAEYYFCGPLPFMKAIYQHLKARDIADERLHYEVFGPGESLA</sequence>
<keyword evidence="12" id="KW-0813">Transport</keyword>
<dbReference type="InterPro" id="IPR017927">
    <property type="entry name" value="FAD-bd_FR_type"/>
</dbReference>
<evidence type="ECO:0000256" key="6">
    <source>
        <dbReference type="ARBA" id="ARBA00022723"/>
    </source>
</evidence>
<dbReference type="CDD" id="cd06184">
    <property type="entry name" value="flavohem_like_fad_nad_binding"/>
    <property type="match status" value="1"/>
</dbReference>
<evidence type="ECO:0000313" key="15">
    <source>
        <dbReference type="EMBL" id="UTW03537.1"/>
    </source>
</evidence>
<evidence type="ECO:0000256" key="10">
    <source>
        <dbReference type="ARBA" id="ARBA00048649"/>
    </source>
</evidence>
<dbReference type="InterPro" id="IPR001433">
    <property type="entry name" value="OxRdtase_FAD/NAD-bd"/>
</dbReference>
<keyword evidence="3" id="KW-0216">Detoxification</keyword>
<comment type="catalytic activity">
    <reaction evidence="11">
        <text>2 nitric oxide + NADPH + 2 O2 = 2 nitrate + NADP(+) + H(+)</text>
        <dbReference type="Rhea" id="RHEA:19465"/>
        <dbReference type="ChEBI" id="CHEBI:15378"/>
        <dbReference type="ChEBI" id="CHEBI:15379"/>
        <dbReference type="ChEBI" id="CHEBI:16480"/>
        <dbReference type="ChEBI" id="CHEBI:17632"/>
        <dbReference type="ChEBI" id="CHEBI:57783"/>
        <dbReference type="ChEBI" id="CHEBI:58349"/>
        <dbReference type="EC" id="1.14.12.17"/>
    </reaction>
</comment>
<dbReference type="InterPro" id="IPR000971">
    <property type="entry name" value="Globin"/>
</dbReference>
<evidence type="ECO:0000256" key="7">
    <source>
        <dbReference type="ARBA" id="ARBA00023004"/>
    </source>
</evidence>
<comment type="function">
    <text evidence="9">Is involved in NO detoxification in an aerobic process, termed nitric oxide dioxygenase (NOD) reaction that utilizes O(2) and NAD(P)H to convert NO to nitrate, which protects the bacterium from various noxious nitrogen compounds. Therefore, plays a central role in the inducible response to nitrosative stress.</text>
</comment>
<evidence type="ECO:0000256" key="5">
    <source>
        <dbReference type="ARBA" id="ARBA00022621"/>
    </source>
</evidence>
<accession>A0ABY5GU70</accession>
<comment type="similarity">
    <text evidence="12">Belongs to the globin family.</text>
</comment>
<dbReference type="PANTHER" id="PTHR43396">
    <property type="entry name" value="FLAVOHEMOPROTEIN"/>
    <property type="match status" value="1"/>
</dbReference>
<keyword evidence="15" id="KW-0560">Oxidoreductase</keyword>
<dbReference type="PROSITE" id="PS01033">
    <property type="entry name" value="GLOBIN"/>
    <property type="match status" value="1"/>
</dbReference>
<evidence type="ECO:0000256" key="3">
    <source>
        <dbReference type="ARBA" id="ARBA00022575"/>
    </source>
</evidence>
<feature type="domain" description="Globin" evidence="13">
    <location>
        <begin position="1"/>
        <end position="138"/>
    </location>
</feature>
<organism evidence="15 16">
    <name type="scientific">Amphritea atlantica</name>
    <dbReference type="NCBI Taxonomy" id="355243"/>
    <lineage>
        <taxon>Bacteria</taxon>
        <taxon>Pseudomonadati</taxon>
        <taxon>Pseudomonadota</taxon>
        <taxon>Gammaproteobacteria</taxon>
        <taxon>Oceanospirillales</taxon>
        <taxon>Oceanospirillaceae</taxon>
        <taxon>Amphritea</taxon>
    </lineage>
</organism>
<comment type="similarity">
    <text evidence="1">In the C-terminal section; belongs to the flavoprotein pyridine nucleotide cytochrome reductase family.</text>
</comment>
<gene>
    <name evidence="15" type="primary">hmpA</name>
    <name evidence="15" type="ORF">KDX31_00335</name>
</gene>
<dbReference type="CDD" id="cd08922">
    <property type="entry name" value="FHb-globin"/>
    <property type="match status" value="1"/>
</dbReference>
<feature type="domain" description="FAD-binding FR-type" evidence="14">
    <location>
        <begin position="150"/>
        <end position="262"/>
    </location>
</feature>
<dbReference type="InterPro" id="IPR009050">
    <property type="entry name" value="Globin-like_sf"/>
</dbReference>
<evidence type="ECO:0000259" key="14">
    <source>
        <dbReference type="PROSITE" id="PS51384"/>
    </source>
</evidence>
<evidence type="ECO:0000256" key="9">
    <source>
        <dbReference type="ARBA" id="ARBA00025094"/>
    </source>
</evidence>
<evidence type="ECO:0000256" key="12">
    <source>
        <dbReference type="RuleBase" id="RU000356"/>
    </source>
</evidence>
<keyword evidence="16" id="KW-1185">Reference proteome</keyword>
<protein>
    <recommendedName>
        <fullName evidence="2">nitric oxide dioxygenase</fullName>
        <ecNumber evidence="2">1.14.12.17</ecNumber>
    </recommendedName>
</protein>
<dbReference type="InterPro" id="IPR039261">
    <property type="entry name" value="FNR_nucleotide-bd"/>
</dbReference>
<dbReference type="Gene3D" id="3.40.50.80">
    <property type="entry name" value="Nucleotide-binding domain of ferredoxin-NADP reductase (FNR) module"/>
    <property type="match status" value="1"/>
</dbReference>
<evidence type="ECO:0000256" key="11">
    <source>
        <dbReference type="ARBA" id="ARBA00049433"/>
    </source>
</evidence>
<dbReference type="SUPFAM" id="SSF63380">
    <property type="entry name" value="Riboflavin synthase domain-like"/>
    <property type="match status" value="1"/>
</dbReference>
<dbReference type="EC" id="1.14.12.17" evidence="2"/>
<evidence type="ECO:0000256" key="2">
    <source>
        <dbReference type="ARBA" id="ARBA00012229"/>
    </source>
</evidence>
<evidence type="ECO:0000313" key="16">
    <source>
        <dbReference type="Proteomes" id="UP001059950"/>
    </source>
</evidence>
<dbReference type="SUPFAM" id="SSF52343">
    <property type="entry name" value="Ferredoxin reductase-like, C-terminal NADP-linked domain"/>
    <property type="match status" value="1"/>
</dbReference>
<dbReference type="Pfam" id="PF00175">
    <property type="entry name" value="NAD_binding_1"/>
    <property type="match status" value="1"/>
</dbReference>
<evidence type="ECO:0000259" key="13">
    <source>
        <dbReference type="PROSITE" id="PS01033"/>
    </source>
</evidence>
<proteinExistence type="inferred from homology"/>
<evidence type="ECO:0000256" key="8">
    <source>
        <dbReference type="ARBA" id="ARBA00023027"/>
    </source>
</evidence>
<dbReference type="PRINTS" id="PR00371">
    <property type="entry name" value="FPNCR"/>
</dbReference>
<dbReference type="GO" id="GO:0008941">
    <property type="term" value="F:nitric oxide dioxygenase NAD(P)H activity"/>
    <property type="evidence" value="ECO:0007669"/>
    <property type="project" value="UniProtKB-EC"/>
</dbReference>
<dbReference type="InterPro" id="IPR001709">
    <property type="entry name" value="Flavoprot_Pyr_Nucl_cyt_Rdtase"/>
</dbReference>
<dbReference type="Pfam" id="PF00042">
    <property type="entry name" value="Globin"/>
    <property type="match status" value="1"/>
</dbReference>
<dbReference type="PANTHER" id="PTHR43396:SF3">
    <property type="entry name" value="FLAVOHEMOPROTEIN"/>
    <property type="match status" value="1"/>
</dbReference>